<evidence type="ECO:0008006" key="4">
    <source>
        <dbReference type="Google" id="ProtNLM"/>
    </source>
</evidence>
<accession>A0AAW9PSV5</accession>
<comment type="caution">
    <text evidence="2">The sequence shown here is derived from an EMBL/GenBank/DDBJ whole genome shotgun (WGS) entry which is preliminary data.</text>
</comment>
<sequence length="1116" mass="126938">MGEISVKTGNNARNGGKNSLNRLIRCVCGKKIGPDPRNFNQRVSLGRNDLLIRTFLSYQTDKFIRDNIHVNQSYMALKWNGFEKILVYGSKYYVKAMFMLISFFAAIFIVMVSAKGNIKPFVAEWFPEWNTLLDAQINLLGGQLTIIGIVYPMVVGLVSVIFQKKSAKKIVHAAYQTYSGFMLAGLSGLCLSGFMLCGLLLRTFVGNYNYAIICGISIIWMLLNIALSVWFFVQSLCVLDDEKRERMVLRYLTADILSTHVRSQLHNIFLNKPVECQIIKNNKYSNLTFEDYSFEKDYSVISTESSKQEVIKDIYVRPLNIILWLINMYGRFKKKEVTVALFSKLESKVEFETLPLFKIKNIESDHVLVNLLTRCFRTGIVTKRHIATDRIIKGVLGDTIDALASADINAFDEAIDGFCRDITTFTDGFNFRQGQQADNLLLLADDIFWDRSFTDKLYTELYQLFRQAVIRIDVSERFYTRCMNVPGMLCSKRESISFKEIQLALRYTFYSWDILVRWGHANTGRLDLTQRQSYEALLRDFVEIWEGWTDDLKYISKKTGGQQLYHDTLKEHLFTLPDIVACAVLSGESDSVDWAVDLMNRWLHTARGSADGHNTALFSWQEFVVTQAALDGEIVFSQENTPLRKPVELSQLQDSFYKNTLTDLRLLTAAFIISKSDAFQNTQCQFAVRTLLDGSLVENTGGFERVSEKLTRSSDIIDVFIRLLIWNKADRDEALNSPGKIIRKLSSAHGKSLVSGRTYLGRRLGGIEDLIPQIAELSVLRCGDTNSVSPKMKAIVASNLLPYQFLQKIVSNLASLHNAINKLTGAAFVADDVFTEKQQKVSDLIQEYLDLFTNHIQQEIIHSPVSSTVLDNFGSTISDIFTKNLSKNLLFSLFANITSAPVENSNIMGRIRFPMDKQDVTDRFSQKLHGFEESPASALINEHVLDLLHLLSRQPAQRYIDVASFTELLSVVHDYDGLQEGDYLIVGDERLWTQFNEYRANTIDSIEGKEDILFYDEDRKVKIRGKEKSCSLYIRPHFDAIDALLVNKNYFDEYKIKSEGDSIFAFSAKEVEGEPLQVTLHSQYEGEAVFSGQIKIRFTLRNDSVSSQALPGEDAS</sequence>
<keyword evidence="1" id="KW-0812">Transmembrane</keyword>
<feature type="transmembrane region" description="Helical" evidence="1">
    <location>
        <begin position="135"/>
        <end position="162"/>
    </location>
</feature>
<feature type="transmembrane region" description="Helical" evidence="1">
    <location>
        <begin position="92"/>
        <end position="115"/>
    </location>
</feature>
<protein>
    <recommendedName>
        <fullName evidence="4">MFS transporter</fullName>
    </recommendedName>
</protein>
<gene>
    <name evidence="2" type="ORF">QAB22_031840</name>
</gene>
<keyword evidence="1" id="KW-0472">Membrane</keyword>
<organism evidence="2 3">
    <name type="scientific">Klebsiella variicola</name>
    <dbReference type="NCBI Taxonomy" id="244366"/>
    <lineage>
        <taxon>Bacteria</taxon>
        <taxon>Pseudomonadati</taxon>
        <taxon>Pseudomonadota</taxon>
        <taxon>Gammaproteobacteria</taxon>
        <taxon>Enterobacterales</taxon>
        <taxon>Enterobacteriaceae</taxon>
        <taxon>Klebsiella/Raoultella group</taxon>
        <taxon>Klebsiella</taxon>
        <taxon>Klebsiella pneumoniae complex</taxon>
    </lineage>
</organism>
<name>A0AAW9PSV5_KLEVA</name>
<proteinExistence type="predicted"/>
<evidence type="ECO:0000313" key="3">
    <source>
        <dbReference type="Proteomes" id="UP001176846"/>
    </source>
</evidence>
<dbReference type="RefSeq" id="WP_327653687.1">
    <property type="nucleotide sequence ID" value="NZ_JARTTN020000007.1"/>
</dbReference>
<reference evidence="2" key="1">
    <citation type="journal article" date="2023" name="Nat. Commun.">
        <title>Genomic dissection of endemic carbapenem resistance reveals metallo-beta-lactamase dissemination through clonal, plasmid and integron transfer.</title>
        <authorList>
            <person name="Macesic N."/>
            <person name="Hawkey J."/>
            <person name="Vezina B."/>
            <person name="Wisniewski J.A."/>
            <person name="Cottingham H."/>
            <person name="Blakeway L.V."/>
            <person name="Harshegyi T."/>
            <person name="Pragastis K."/>
            <person name="Badoordeen G.Z."/>
            <person name="Dennison A."/>
            <person name="Spelman D.W."/>
            <person name="Jenney A.W.J."/>
            <person name="Peleg A.Y."/>
        </authorList>
    </citation>
    <scope>NUCLEOTIDE SEQUENCE</scope>
    <source>
        <strain evidence="2">CPO071</strain>
    </source>
</reference>
<evidence type="ECO:0000313" key="2">
    <source>
        <dbReference type="EMBL" id="MEC6061013.1"/>
    </source>
</evidence>
<feature type="transmembrane region" description="Helical" evidence="1">
    <location>
        <begin position="210"/>
        <end position="239"/>
    </location>
</feature>
<dbReference type="EMBL" id="JARTTN020000007">
    <property type="protein sequence ID" value="MEC6061013.1"/>
    <property type="molecule type" value="Genomic_DNA"/>
</dbReference>
<keyword evidence="1" id="KW-1133">Transmembrane helix</keyword>
<feature type="transmembrane region" description="Helical" evidence="1">
    <location>
        <begin position="183"/>
        <end position="204"/>
    </location>
</feature>
<evidence type="ECO:0000256" key="1">
    <source>
        <dbReference type="SAM" id="Phobius"/>
    </source>
</evidence>
<dbReference type="AlphaFoldDB" id="A0AAW9PSV5"/>
<dbReference type="Proteomes" id="UP001176846">
    <property type="component" value="Unassembled WGS sequence"/>
</dbReference>
<reference evidence="2" key="2">
    <citation type="submission" date="2024-01" db="EMBL/GenBank/DDBJ databases">
        <authorList>
            <person name="Macesic N."/>
        </authorList>
    </citation>
    <scope>NUCLEOTIDE SEQUENCE</scope>
    <source>
        <strain evidence="2">CPO071</strain>
    </source>
</reference>